<evidence type="ECO:0000259" key="7">
    <source>
        <dbReference type="SMART" id="SM00752"/>
    </source>
</evidence>
<evidence type="ECO:0000256" key="4">
    <source>
        <dbReference type="ARBA" id="ARBA00023136"/>
    </source>
</evidence>
<keyword evidence="2 6" id="KW-0812">Transmembrane</keyword>
<dbReference type="InterPro" id="IPR052964">
    <property type="entry name" value="Sporulation_signal_mat"/>
</dbReference>
<evidence type="ECO:0000256" key="1">
    <source>
        <dbReference type="ARBA" id="ARBA00004127"/>
    </source>
</evidence>
<evidence type="ECO:0000256" key="6">
    <source>
        <dbReference type="SAM" id="Phobius"/>
    </source>
</evidence>
<sequence length="554" mass="62507">MTTGYTSFNSSPPSKTIRKRSHAKAGGLSAMFGCTYEGLALFRILLGTLLTAELILRFRFLHVFYTDEGTKPLRLLLPNIDGLYRLVCYHCHFGTLLQQQILLIIQVLVAICLAIGYQTKIAAILSFYMYTSLILRNTWLYFILDRYFYYLLFYSMFLPLDERWSLAAFTKSQQVGANTTESTSRKNIFVNPATVALKMLVFWIYLDAGWGKYMDPKEGWTYHADPLPALDTYARHTVPAQHLYGMVGPEGLRLMTPLVVWVEILCVPVALAGSYLGSVNIVRFAIVVICMMHIGISLCIRNSNLLGYVACCAWLVFLPLGWNNSERNDDNHNDRKNNSNSDTTAMSTASQSFRNRLASLVTLVMVSAMVGGNIWFETIATGCSTESLRLIWSTLLQNRWNVFIGAEEYVTWEIAPGRLQDGSVVDVWGRTDMVNWNMPGSGAPCTSTSRPGRWRSFPYLADLEGEDAEALWGYLCQEWDSMNGVSENNNQGRKLLRFNFFMLQADVLPNMAFSSTRKRLVHSHECATAAKNDLDGPHNETYHGEETSHAGQEL</sequence>
<dbReference type="PANTHER" id="PTHR39535">
    <property type="entry name" value="SPORULATION-DELAYING PROTEIN SDPB"/>
    <property type="match status" value="1"/>
</dbReference>
<evidence type="ECO:0000313" key="8">
    <source>
        <dbReference type="EMBL" id="CAE0709296.1"/>
    </source>
</evidence>
<feature type="transmembrane region" description="Helical" evidence="6">
    <location>
        <begin position="103"/>
        <end position="127"/>
    </location>
</feature>
<dbReference type="PANTHER" id="PTHR39535:SF2">
    <property type="entry name" value="HTTM DOMAIN-CONTAINING PROTEIN"/>
    <property type="match status" value="1"/>
</dbReference>
<evidence type="ECO:0000256" key="5">
    <source>
        <dbReference type="SAM" id="MobiDB-lite"/>
    </source>
</evidence>
<reference evidence="8" key="1">
    <citation type="submission" date="2021-01" db="EMBL/GenBank/DDBJ databases">
        <authorList>
            <person name="Corre E."/>
            <person name="Pelletier E."/>
            <person name="Niang G."/>
            <person name="Scheremetjew M."/>
            <person name="Finn R."/>
            <person name="Kale V."/>
            <person name="Holt S."/>
            <person name="Cochrane G."/>
            <person name="Meng A."/>
            <person name="Brown T."/>
            <person name="Cohen L."/>
        </authorList>
    </citation>
    <scope>NUCLEOTIDE SEQUENCE</scope>
    <source>
        <strain evidence="8">10249 10 AB</strain>
    </source>
</reference>
<feature type="compositionally biased region" description="Basic and acidic residues" evidence="5">
    <location>
        <begin position="532"/>
        <end position="548"/>
    </location>
</feature>
<organism evidence="8">
    <name type="scientific">Pseudo-nitzschia australis</name>
    <dbReference type="NCBI Taxonomy" id="44445"/>
    <lineage>
        <taxon>Eukaryota</taxon>
        <taxon>Sar</taxon>
        <taxon>Stramenopiles</taxon>
        <taxon>Ochrophyta</taxon>
        <taxon>Bacillariophyta</taxon>
        <taxon>Bacillariophyceae</taxon>
        <taxon>Bacillariophycidae</taxon>
        <taxon>Bacillariales</taxon>
        <taxon>Bacillariaceae</taxon>
        <taxon>Pseudo-nitzschia</taxon>
    </lineage>
</organism>
<name>A0A7S4EF49_9STRA</name>
<accession>A0A7S4EF49</accession>
<feature type="transmembrane region" description="Helical" evidence="6">
    <location>
        <begin position="281"/>
        <end position="300"/>
    </location>
</feature>
<gene>
    <name evidence="8" type="ORF">PAUS00366_LOCUS2016</name>
</gene>
<dbReference type="EMBL" id="HBIX01002669">
    <property type="protein sequence ID" value="CAE0709296.1"/>
    <property type="molecule type" value="Transcribed_RNA"/>
</dbReference>
<keyword evidence="3 6" id="KW-1133">Transmembrane helix</keyword>
<dbReference type="SMART" id="SM00752">
    <property type="entry name" value="HTTM"/>
    <property type="match status" value="1"/>
</dbReference>
<protein>
    <recommendedName>
        <fullName evidence="7">HTTM-like domain-containing protein</fullName>
    </recommendedName>
</protein>
<evidence type="ECO:0000256" key="2">
    <source>
        <dbReference type="ARBA" id="ARBA00022692"/>
    </source>
</evidence>
<feature type="domain" description="HTTM-like" evidence="7">
    <location>
        <begin position="31"/>
        <end position="322"/>
    </location>
</feature>
<dbReference type="InterPro" id="IPR011020">
    <property type="entry name" value="HTTM-like"/>
</dbReference>
<feature type="transmembrane region" description="Helical" evidence="6">
    <location>
        <begin position="305"/>
        <end position="322"/>
    </location>
</feature>
<feature type="transmembrane region" description="Helical" evidence="6">
    <location>
        <begin position="188"/>
        <end position="206"/>
    </location>
</feature>
<proteinExistence type="predicted"/>
<feature type="transmembrane region" description="Helical" evidence="6">
    <location>
        <begin position="254"/>
        <end position="275"/>
    </location>
</feature>
<feature type="transmembrane region" description="Helical" evidence="6">
    <location>
        <begin position="357"/>
        <end position="376"/>
    </location>
</feature>
<dbReference type="GO" id="GO:0012505">
    <property type="term" value="C:endomembrane system"/>
    <property type="evidence" value="ECO:0007669"/>
    <property type="project" value="UniProtKB-SubCell"/>
</dbReference>
<comment type="subcellular location">
    <subcellularLocation>
        <location evidence="1">Endomembrane system</location>
        <topology evidence="1">Multi-pass membrane protein</topology>
    </subcellularLocation>
</comment>
<keyword evidence="4 6" id="KW-0472">Membrane</keyword>
<evidence type="ECO:0000256" key="3">
    <source>
        <dbReference type="ARBA" id="ARBA00022989"/>
    </source>
</evidence>
<feature type="region of interest" description="Disordered" evidence="5">
    <location>
        <begin position="530"/>
        <end position="554"/>
    </location>
</feature>
<dbReference type="AlphaFoldDB" id="A0A7S4EF49"/>